<dbReference type="RefSeq" id="WP_108090077.1">
    <property type="nucleotide sequence ID" value="NZ_PZPP01000010.1"/>
</dbReference>
<comment type="caution">
    <text evidence="2">The sequence shown here is derived from an EMBL/GenBank/DDBJ whole genome shotgun (WGS) entry which is preliminary data.</text>
</comment>
<evidence type="ECO:0000313" key="3">
    <source>
        <dbReference type="Proteomes" id="UP000241614"/>
    </source>
</evidence>
<feature type="transmembrane region" description="Helical" evidence="1">
    <location>
        <begin position="28"/>
        <end position="44"/>
    </location>
</feature>
<dbReference type="AlphaFoldDB" id="A0A2T4Y170"/>
<dbReference type="EMBL" id="PZPP01000010">
    <property type="protein sequence ID" value="PTM35929.1"/>
    <property type="molecule type" value="Genomic_DNA"/>
</dbReference>
<gene>
    <name evidence="2" type="ORF">DA103_09120</name>
</gene>
<protein>
    <submittedName>
        <fullName evidence="2">Uncharacterized protein</fullName>
    </submittedName>
</protein>
<keyword evidence="1" id="KW-0472">Membrane</keyword>
<dbReference type="Proteomes" id="UP000241614">
    <property type="component" value="Unassembled WGS sequence"/>
</dbReference>
<organism evidence="2 3">
    <name type="scientific">Enterobacter cloacae</name>
    <dbReference type="NCBI Taxonomy" id="550"/>
    <lineage>
        <taxon>Bacteria</taxon>
        <taxon>Pseudomonadati</taxon>
        <taxon>Pseudomonadota</taxon>
        <taxon>Gammaproteobacteria</taxon>
        <taxon>Enterobacterales</taxon>
        <taxon>Enterobacteriaceae</taxon>
        <taxon>Enterobacter</taxon>
        <taxon>Enterobacter cloacae complex</taxon>
    </lineage>
</organism>
<keyword evidence="1" id="KW-1133">Transmembrane helix</keyword>
<accession>A0A2T4Y170</accession>
<name>A0A2T4Y170_ENTCL</name>
<proteinExistence type="predicted"/>
<reference evidence="2 3" key="1">
    <citation type="submission" date="2018-04" db="EMBL/GenBank/DDBJ databases">
        <title>Genome sequencing reveals highly heavy metal resistance and biotechnology application of the novel Enterobacter cloacae amazonensis isolated from wastewater river in Manaus - Amazonas.</title>
        <authorList>
            <person name="Astolfi M.C.T."/>
            <person name="Carvalho E.B.D.S."/>
            <person name="Lacerda L.B."/>
            <person name="Pinto M.V."/>
            <person name="Nogueira V.B."/>
            <person name="Barros A.M."/>
            <person name="Astolfi-Filho S."/>
        </authorList>
    </citation>
    <scope>NUCLEOTIDE SEQUENCE [LARGE SCALE GENOMIC DNA]</scope>
    <source>
        <strain evidence="3">amazonensis</strain>
    </source>
</reference>
<keyword evidence="1" id="KW-0812">Transmembrane</keyword>
<evidence type="ECO:0000313" key="2">
    <source>
        <dbReference type="EMBL" id="PTM35929.1"/>
    </source>
</evidence>
<evidence type="ECO:0000256" key="1">
    <source>
        <dbReference type="SAM" id="Phobius"/>
    </source>
</evidence>
<sequence length="59" mass="6249">MIGSLLWVGAIACVGCVAWAHKKDKGILVIVIGLLGVFLVCKAVESRSPVEPTSNQEIK</sequence>